<dbReference type="AlphaFoldDB" id="A0A512DEE9"/>
<dbReference type="OrthoDB" id="9762169at2"/>
<evidence type="ECO:0000256" key="6">
    <source>
        <dbReference type="SAM" id="MobiDB-lite"/>
    </source>
</evidence>
<accession>A0A512DEE9</accession>
<dbReference type="Gene3D" id="1.10.510.10">
    <property type="entry name" value="Transferase(Phosphotransferase) domain 1"/>
    <property type="match status" value="1"/>
</dbReference>
<keyword evidence="1" id="KW-0808">Transferase</keyword>
<evidence type="ECO:0000256" key="2">
    <source>
        <dbReference type="ARBA" id="ARBA00022741"/>
    </source>
</evidence>
<organism evidence="9 10">
    <name type="scientific">Cellulomonas aerilata</name>
    <dbReference type="NCBI Taxonomy" id="515326"/>
    <lineage>
        <taxon>Bacteria</taxon>
        <taxon>Bacillati</taxon>
        <taxon>Actinomycetota</taxon>
        <taxon>Actinomycetes</taxon>
        <taxon>Micrococcales</taxon>
        <taxon>Cellulomonadaceae</taxon>
        <taxon>Cellulomonas</taxon>
    </lineage>
</organism>
<keyword evidence="2 5" id="KW-0547">Nucleotide-binding</keyword>
<dbReference type="InterPro" id="IPR000719">
    <property type="entry name" value="Prot_kinase_dom"/>
</dbReference>
<dbReference type="PANTHER" id="PTHR43289">
    <property type="entry name" value="MITOGEN-ACTIVATED PROTEIN KINASE KINASE KINASE 20-RELATED"/>
    <property type="match status" value="1"/>
</dbReference>
<dbReference type="PROSITE" id="PS50011">
    <property type="entry name" value="PROTEIN_KINASE_DOM"/>
    <property type="match status" value="1"/>
</dbReference>
<reference evidence="9 10" key="1">
    <citation type="submission" date="2019-07" db="EMBL/GenBank/DDBJ databases">
        <title>Whole genome shotgun sequence of Cellulomonas aerilata NBRC 106308.</title>
        <authorList>
            <person name="Hosoyama A."/>
            <person name="Uohara A."/>
            <person name="Ohji S."/>
            <person name="Ichikawa N."/>
        </authorList>
    </citation>
    <scope>NUCLEOTIDE SEQUENCE [LARGE SCALE GENOMIC DNA]</scope>
    <source>
        <strain evidence="9 10">NBRC 106308</strain>
    </source>
</reference>
<keyword evidence="7" id="KW-0472">Membrane</keyword>
<dbReference type="GO" id="GO:0004674">
    <property type="term" value="F:protein serine/threonine kinase activity"/>
    <property type="evidence" value="ECO:0007669"/>
    <property type="project" value="TreeGrafter"/>
</dbReference>
<feature type="transmembrane region" description="Helical" evidence="7">
    <location>
        <begin position="523"/>
        <end position="545"/>
    </location>
</feature>
<sequence>MDSVGLEPGSEVGGYRIVAPLGSGGMGTVYRAEDGGGSPVALKLLHPHVGADPASRERLRREVAALQRLRHPGVAAVLDAEADSTEAFLVTELVVGRSLEQHVREHGALAPAELVDLADGLRDALEAVHAAGVVHRDLKPGNVMLTDDGPVLIDFGIAQAAEDVRVTSTGFVVGTPGYLAPELLADGDPSAETDWWGWAAVLAFAATGRPPFGTRPLDAVIARTRAGDADLIGLGPVTAGALEGALDPEPARRTPPDEVVAALDHALDADERPAAPTEVLTVAIPPRRSTRTEPTAVAWGPDAATRALPDDAGTRALPQDAPTRALPDDAATRALPQGAAAPTHDGNTQAMPAVPADPGPGGSWGPEAGYGGGVPSEATPGGPRGYGDGGDPDGGYGAGGYGPSGYGPPSSAGWDGGPGQGPDAADAGAIPEAAGATAYVPPRPRRRTGTVLALGLLAVAGATLYPGVTVVVVAAALLLLRTVGTAAEAVQRRRERRGGVGRGDVARALVASPWHLLRAFAGLLPSLLVAASVVTIVGGLLWWALQTGRLTIPAWGIGPDADGTVRESPAGTWTASAVLAAAVLAGLVAAWWGPLSRGTRAGARWTLGALAPGWSGAAVLSALALAGAAVLAVLAATGQPIVWWPLPGPPSLR</sequence>
<dbReference type="EMBL" id="BJYY01000016">
    <property type="protein sequence ID" value="GEO34849.1"/>
    <property type="molecule type" value="Genomic_DNA"/>
</dbReference>
<dbReference type="InterPro" id="IPR017441">
    <property type="entry name" value="Protein_kinase_ATP_BS"/>
</dbReference>
<dbReference type="Gene3D" id="3.30.200.20">
    <property type="entry name" value="Phosphorylase Kinase, domain 1"/>
    <property type="match status" value="1"/>
</dbReference>
<evidence type="ECO:0000313" key="9">
    <source>
        <dbReference type="EMBL" id="GEO34849.1"/>
    </source>
</evidence>
<feature type="transmembrane region" description="Helical" evidence="7">
    <location>
        <begin position="614"/>
        <end position="636"/>
    </location>
</feature>
<feature type="binding site" evidence="5">
    <location>
        <position position="43"/>
    </location>
    <ligand>
        <name>ATP</name>
        <dbReference type="ChEBI" id="CHEBI:30616"/>
    </ligand>
</feature>
<feature type="region of interest" description="Disordered" evidence="6">
    <location>
        <begin position="337"/>
        <end position="428"/>
    </location>
</feature>
<keyword evidence="3" id="KW-0418">Kinase</keyword>
<dbReference type="InterPro" id="IPR011009">
    <property type="entry name" value="Kinase-like_dom_sf"/>
</dbReference>
<feature type="region of interest" description="Disordered" evidence="6">
    <location>
        <begin position="285"/>
        <end position="324"/>
    </location>
</feature>
<keyword evidence="10" id="KW-1185">Reference proteome</keyword>
<dbReference type="GO" id="GO:0005524">
    <property type="term" value="F:ATP binding"/>
    <property type="evidence" value="ECO:0007669"/>
    <property type="project" value="UniProtKB-UniRule"/>
</dbReference>
<dbReference type="CDD" id="cd14014">
    <property type="entry name" value="STKc_PknB_like"/>
    <property type="match status" value="1"/>
</dbReference>
<feature type="transmembrane region" description="Helical" evidence="7">
    <location>
        <begin position="573"/>
        <end position="593"/>
    </location>
</feature>
<keyword evidence="4 5" id="KW-0067">ATP-binding</keyword>
<dbReference type="SUPFAM" id="SSF56112">
    <property type="entry name" value="Protein kinase-like (PK-like)"/>
    <property type="match status" value="1"/>
</dbReference>
<evidence type="ECO:0000256" key="5">
    <source>
        <dbReference type="PROSITE-ProRule" id="PRU10141"/>
    </source>
</evidence>
<dbReference type="SMART" id="SM00220">
    <property type="entry name" value="S_TKc"/>
    <property type="match status" value="1"/>
</dbReference>
<dbReference type="PROSITE" id="PS00107">
    <property type="entry name" value="PROTEIN_KINASE_ATP"/>
    <property type="match status" value="1"/>
</dbReference>
<feature type="compositionally biased region" description="Gly residues" evidence="6">
    <location>
        <begin position="359"/>
        <end position="374"/>
    </location>
</feature>
<evidence type="ECO:0000256" key="4">
    <source>
        <dbReference type="ARBA" id="ARBA00022840"/>
    </source>
</evidence>
<evidence type="ECO:0000256" key="3">
    <source>
        <dbReference type="ARBA" id="ARBA00022777"/>
    </source>
</evidence>
<dbReference type="PROSITE" id="PS00108">
    <property type="entry name" value="PROTEIN_KINASE_ST"/>
    <property type="match status" value="1"/>
</dbReference>
<dbReference type="PANTHER" id="PTHR43289:SF34">
    <property type="entry name" value="SERINE_THREONINE-PROTEIN KINASE YBDM-RELATED"/>
    <property type="match status" value="1"/>
</dbReference>
<feature type="transmembrane region" description="Helical" evidence="7">
    <location>
        <begin position="451"/>
        <end position="480"/>
    </location>
</feature>
<keyword evidence="7" id="KW-0812">Transmembrane</keyword>
<evidence type="ECO:0000313" key="10">
    <source>
        <dbReference type="Proteomes" id="UP000321181"/>
    </source>
</evidence>
<gene>
    <name evidence="9" type="ORF">CAE01nite_25740</name>
</gene>
<feature type="domain" description="Protein kinase" evidence="8">
    <location>
        <begin position="15"/>
        <end position="268"/>
    </location>
</feature>
<keyword evidence="7" id="KW-1133">Transmembrane helix</keyword>
<proteinExistence type="predicted"/>
<protein>
    <recommendedName>
        <fullName evidence="8">Protein kinase domain-containing protein</fullName>
    </recommendedName>
</protein>
<feature type="compositionally biased region" description="Gly residues" evidence="6">
    <location>
        <begin position="382"/>
        <end position="405"/>
    </location>
</feature>
<name>A0A512DEE9_9CELL</name>
<dbReference type="InterPro" id="IPR008271">
    <property type="entry name" value="Ser/Thr_kinase_AS"/>
</dbReference>
<evidence type="ECO:0000256" key="7">
    <source>
        <dbReference type="SAM" id="Phobius"/>
    </source>
</evidence>
<evidence type="ECO:0000259" key="8">
    <source>
        <dbReference type="PROSITE" id="PS50011"/>
    </source>
</evidence>
<dbReference type="Proteomes" id="UP000321181">
    <property type="component" value="Unassembled WGS sequence"/>
</dbReference>
<comment type="caution">
    <text evidence="9">The sequence shown here is derived from an EMBL/GenBank/DDBJ whole genome shotgun (WGS) entry which is preliminary data.</text>
</comment>
<dbReference type="Pfam" id="PF00069">
    <property type="entry name" value="Pkinase"/>
    <property type="match status" value="1"/>
</dbReference>
<evidence type="ECO:0000256" key="1">
    <source>
        <dbReference type="ARBA" id="ARBA00022679"/>
    </source>
</evidence>
<dbReference type="RefSeq" id="WP_146905191.1">
    <property type="nucleotide sequence ID" value="NZ_BAAARM010000004.1"/>
</dbReference>